<dbReference type="STRING" id="1314771.A0A197KBU5"/>
<name>A0A197KBU5_9FUNG</name>
<evidence type="ECO:0000256" key="2">
    <source>
        <dbReference type="ARBA" id="ARBA00022723"/>
    </source>
</evidence>
<feature type="domain" description="DDE Tnp4" evidence="3">
    <location>
        <begin position="11"/>
        <end position="99"/>
    </location>
</feature>
<dbReference type="EMBL" id="KV442016">
    <property type="protein sequence ID" value="OAQ34965.1"/>
    <property type="molecule type" value="Genomic_DNA"/>
</dbReference>
<accession>A0A197KBU5</accession>
<proteinExistence type="predicted"/>
<keyword evidence="5" id="KW-1185">Reference proteome</keyword>
<dbReference type="OrthoDB" id="2445244at2759"/>
<sequence length="137" mass="16260">MKPFLDPWSHFSPGQYLLADAAYSVSVHCIPPYKAPMADLPENTSFNYYLACSPVRNEHCIGVFKGRWQSLRELRHHIQKDDNMEQLRHWVLACAVLHNILTKINDDWPEERKDGDFKENNEEYFRQAYTFAYLVYF</sequence>
<organism evidence="4 5">
    <name type="scientific">Linnemannia elongata AG-77</name>
    <dbReference type="NCBI Taxonomy" id="1314771"/>
    <lineage>
        <taxon>Eukaryota</taxon>
        <taxon>Fungi</taxon>
        <taxon>Fungi incertae sedis</taxon>
        <taxon>Mucoromycota</taxon>
        <taxon>Mortierellomycotina</taxon>
        <taxon>Mortierellomycetes</taxon>
        <taxon>Mortierellales</taxon>
        <taxon>Mortierellaceae</taxon>
        <taxon>Linnemannia</taxon>
    </lineage>
</organism>
<protein>
    <recommendedName>
        <fullName evidence="3">DDE Tnp4 domain-containing protein</fullName>
    </recommendedName>
</protein>
<evidence type="ECO:0000313" key="5">
    <source>
        <dbReference type="Proteomes" id="UP000078512"/>
    </source>
</evidence>
<evidence type="ECO:0000256" key="1">
    <source>
        <dbReference type="ARBA" id="ARBA00001968"/>
    </source>
</evidence>
<keyword evidence="2" id="KW-0479">Metal-binding</keyword>
<comment type="cofactor">
    <cofactor evidence="1">
        <name>a divalent metal cation</name>
        <dbReference type="ChEBI" id="CHEBI:60240"/>
    </cofactor>
</comment>
<reference evidence="4 5" key="1">
    <citation type="submission" date="2016-05" db="EMBL/GenBank/DDBJ databases">
        <title>Genome sequencing reveals origins of a unique bacterial endosymbiosis in the earliest lineages of terrestrial Fungi.</title>
        <authorList>
            <consortium name="DOE Joint Genome Institute"/>
            <person name="Uehling J."/>
            <person name="Gryganskyi A."/>
            <person name="Hameed K."/>
            <person name="Tschaplinski T."/>
            <person name="Misztal P."/>
            <person name="Wu S."/>
            <person name="Desiro A."/>
            <person name="Vande Pol N."/>
            <person name="Du Z.-Y."/>
            <person name="Zienkiewicz A."/>
            <person name="Zienkiewicz K."/>
            <person name="Morin E."/>
            <person name="Tisserant E."/>
            <person name="Splivallo R."/>
            <person name="Hainaut M."/>
            <person name="Henrissat B."/>
            <person name="Ohm R."/>
            <person name="Kuo A."/>
            <person name="Yan J."/>
            <person name="Lipzen A."/>
            <person name="Nolan M."/>
            <person name="Labutti K."/>
            <person name="Barry K."/>
            <person name="Goldstein A."/>
            <person name="Labbe J."/>
            <person name="Schadt C."/>
            <person name="Tuskan G."/>
            <person name="Grigoriev I."/>
            <person name="Martin F."/>
            <person name="Vilgalys R."/>
            <person name="Bonito G."/>
        </authorList>
    </citation>
    <scope>NUCLEOTIDE SEQUENCE [LARGE SCALE GENOMIC DNA]</scope>
    <source>
        <strain evidence="4 5">AG-77</strain>
    </source>
</reference>
<dbReference type="Pfam" id="PF13359">
    <property type="entry name" value="DDE_Tnp_4"/>
    <property type="match status" value="1"/>
</dbReference>
<dbReference type="GO" id="GO:0046872">
    <property type="term" value="F:metal ion binding"/>
    <property type="evidence" value="ECO:0007669"/>
    <property type="project" value="UniProtKB-KW"/>
</dbReference>
<dbReference type="AlphaFoldDB" id="A0A197KBU5"/>
<dbReference type="InterPro" id="IPR027806">
    <property type="entry name" value="HARBI1_dom"/>
</dbReference>
<gene>
    <name evidence="4" type="ORF">K457DRAFT_67059</name>
</gene>
<dbReference type="Proteomes" id="UP000078512">
    <property type="component" value="Unassembled WGS sequence"/>
</dbReference>
<evidence type="ECO:0000313" key="4">
    <source>
        <dbReference type="EMBL" id="OAQ34965.1"/>
    </source>
</evidence>
<evidence type="ECO:0000259" key="3">
    <source>
        <dbReference type="Pfam" id="PF13359"/>
    </source>
</evidence>